<keyword evidence="6" id="KW-0808">Transferase</keyword>
<dbReference type="EnsemblMetazoa" id="XM_022793664">
    <property type="protein sequence ID" value="XP_022649399"/>
    <property type="gene ID" value="LOC111245377"/>
</dbReference>
<dbReference type="EnsemblMetazoa" id="XM_022793663">
    <property type="protein sequence ID" value="XP_022649398"/>
    <property type="gene ID" value="LOC111245377"/>
</dbReference>
<dbReference type="PANTHER" id="PTHR24346">
    <property type="entry name" value="MAP/MICROTUBULE AFFINITY-REGULATING KINASE"/>
    <property type="match status" value="1"/>
</dbReference>
<dbReference type="RefSeq" id="XP_022649394.1">
    <property type="nucleotide sequence ID" value="XM_022793659.1"/>
</dbReference>
<dbReference type="InterPro" id="IPR017441">
    <property type="entry name" value="Protein_kinase_ATP_BS"/>
</dbReference>
<dbReference type="OrthoDB" id="193931at2759"/>
<feature type="region of interest" description="Disordered" evidence="15">
    <location>
        <begin position="1011"/>
        <end position="1030"/>
    </location>
</feature>
<keyword evidence="7" id="KW-0479">Metal-binding</keyword>
<feature type="compositionally biased region" description="Basic and acidic residues" evidence="15">
    <location>
        <begin position="694"/>
        <end position="715"/>
    </location>
</feature>
<feature type="binding site" evidence="14">
    <location>
        <position position="126"/>
    </location>
    <ligand>
        <name>ATP</name>
        <dbReference type="ChEBI" id="CHEBI:30616"/>
    </ligand>
</feature>
<dbReference type="GO" id="GO:0050321">
    <property type="term" value="F:tau-protein kinase activity"/>
    <property type="evidence" value="ECO:0007669"/>
    <property type="project" value="TreeGrafter"/>
</dbReference>
<feature type="region of interest" description="Disordered" evidence="15">
    <location>
        <begin position="434"/>
        <end position="496"/>
    </location>
</feature>
<dbReference type="RefSeq" id="XP_022649391.1">
    <property type="nucleotide sequence ID" value="XM_022793656.1"/>
</dbReference>
<feature type="region of interest" description="Disordered" evidence="15">
    <location>
        <begin position="351"/>
        <end position="377"/>
    </location>
</feature>
<dbReference type="InterPro" id="IPR000719">
    <property type="entry name" value="Prot_kinase_dom"/>
</dbReference>
<keyword evidence="4" id="KW-0723">Serine/threonine-protein kinase</keyword>
<dbReference type="EnsemblMetazoa" id="XM_022793665">
    <property type="protein sequence ID" value="XP_022649400"/>
    <property type="gene ID" value="LOC111245377"/>
</dbReference>
<evidence type="ECO:0000256" key="3">
    <source>
        <dbReference type="ARBA" id="ARBA00012513"/>
    </source>
</evidence>
<evidence type="ECO:0000256" key="1">
    <source>
        <dbReference type="ARBA" id="ARBA00001946"/>
    </source>
</evidence>
<dbReference type="EnsemblMetazoa" id="XM_022793656">
    <property type="protein sequence ID" value="XP_022649391"/>
    <property type="gene ID" value="LOC111245377"/>
</dbReference>
<feature type="compositionally biased region" description="Low complexity" evidence="15">
    <location>
        <begin position="456"/>
        <end position="484"/>
    </location>
</feature>
<dbReference type="Proteomes" id="UP000594260">
    <property type="component" value="Unplaced"/>
</dbReference>
<dbReference type="Pfam" id="PF23312">
    <property type="entry name" value="UBA_SIK3"/>
    <property type="match status" value="1"/>
</dbReference>
<dbReference type="RefSeq" id="XP_022649395.1">
    <property type="nucleotide sequence ID" value="XM_022793660.1"/>
</dbReference>
<dbReference type="RefSeq" id="XP_022649393.1">
    <property type="nucleotide sequence ID" value="XM_022793658.1"/>
</dbReference>
<evidence type="ECO:0000256" key="11">
    <source>
        <dbReference type="ARBA" id="ARBA00022842"/>
    </source>
</evidence>
<comment type="similarity">
    <text evidence="2">Belongs to the protein kinase superfamily. CAMK Ser/Thr protein kinase family. SNF1 subfamily.</text>
</comment>
<keyword evidence="9" id="KW-0418">Kinase</keyword>
<evidence type="ECO:0000313" key="19">
    <source>
        <dbReference type="Proteomes" id="UP000594260"/>
    </source>
</evidence>
<dbReference type="RefSeq" id="XP_022649392.1">
    <property type="nucleotide sequence ID" value="XM_022793657.1"/>
</dbReference>
<keyword evidence="8 14" id="KW-0547">Nucleotide-binding</keyword>
<feature type="compositionally biased region" description="Low complexity" evidence="15">
    <location>
        <begin position="24"/>
        <end position="45"/>
    </location>
</feature>
<evidence type="ECO:0000256" key="9">
    <source>
        <dbReference type="ARBA" id="ARBA00022777"/>
    </source>
</evidence>
<accession>A0A7M7M4Y5</accession>
<evidence type="ECO:0000256" key="4">
    <source>
        <dbReference type="ARBA" id="ARBA00022527"/>
    </source>
</evidence>
<dbReference type="PROSITE" id="PS00107">
    <property type="entry name" value="PROTEIN_KINASE_ATP"/>
    <property type="match status" value="1"/>
</dbReference>
<dbReference type="RefSeq" id="XP_022649398.1">
    <property type="nucleotide sequence ID" value="XM_022793663.1"/>
</dbReference>
<dbReference type="PROSITE" id="PS00108">
    <property type="entry name" value="PROTEIN_KINASE_ST"/>
    <property type="match status" value="1"/>
</dbReference>
<feature type="region of interest" description="Disordered" evidence="15">
    <location>
        <begin position="655"/>
        <end position="715"/>
    </location>
</feature>
<dbReference type="EnsemblMetazoa" id="XM_022793662">
    <property type="protein sequence ID" value="XP_022649397"/>
    <property type="gene ID" value="LOC111245377"/>
</dbReference>
<dbReference type="RefSeq" id="XP_022649397.1">
    <property type="nucleotide sequence ID" value="XM_022793662.1"/>
</dbReference>
<dbReference type="EnsemblMetazoa" id="XM_022793660">
    <property type="protein sequence ID" value="XP_022649395"/>
    <property type="gene ID" value="LOC111245377"/>
</dbReference>
<dbReference type="KEGG" id="vde:111245377"/>
<proteinExistence type="inferred from homology"/>
<dbReference type="PROSITE" id="PS50032">
    <property type="entry name" value="KA1"/>
    <property type="match status" value="1"/>
</dbReference>
<dbReference type="InterPro" id="IPR011009">
    <property type="entry name" value="Kinase-like_dom_sf"/>
</dbReference>
<dbReference type="SUPFAM" id="SSF56112">
    <property type="entry name" value="Protein kinase-like (PK-like)"/>
    <property type="match status" value="1"/>
</dbReference>
<dbReference type="InterPro" id="IPR057380">
    <property type="entry name" value="UBA_SIK1/2/3"/>
</dbReference>
<feature type="compositionally biased region" description="Low complexity" evidence="15">
    <location>
        <begin position="972"/>
        <end position="984"/>
    </location>
</feature>
<dbReference type="RefSeq" id="XP_022649390.1">
    <property type="nucleotide sequence ID" value="XM_022793655.1"/>
</dbReference>
<evidence type="ECO:0000256" key="5">
    <source>
        <dbReference type="ARBA" id="ARBA00022553"/>
    </source>
</evidence>
<dbReference type="InterPro" id="IPR008271">
    <property type="entry name" value="Ser/Thr_kinase_AS"/>
</dbReference>
<feature type="compositionally biased region" description="Low complexity" evidence="15">
    <location>
        <begin position="1"/>
        <end position="16"/>
    </location>
</feature>
<dbReference type="EnsemblMetazoa" id="XM_022793659">
    <property type="protein sequence ID" value="XP_022649394"/>
    <property type="gene ID" value="LOC111245377"/>
</dbReference>
<feature type="compositionally biased region" description="Low complexity" evidence="15">
    <location>
        <begin position="365"/>
        <end position="375"/>
    </location>
</feature>
<dbReference type="InParanoid" id="A0A7M7M4Y5"/>
<feature type="domain" description="KA1" evidence="17">
    <location>
        <begin position="1123"/>
        <end position="1174"/>
    </location>
</feature>
<dbReference type="EnsemblMetazoa" id="XM_022793655">
    <property type="protein sequence ID" value="XP_022649390"/>
    <property type="gene ID" value="LOC111245377"/>
</dbReference>
<dbReference type="Pfam" id="PF00069">
    <property type="entry name" value="Pkinase"/>
    <property type="match status" value="1"/>
</dbReference>
<organism evidence="18 19">
    <name type="scientific">Varroa destructor</name>
    <name type="common">Honeybee mite</name>
    <dbReference type="NCBI Taxonomy" id="109461"/>
    <lineage>
        <taxon>Eukaryota</taxon>
        <taxon>Metazoa</taxon>
        <taxon>Ecdysozoa</taxon>
        <taxon>Arthropoda</taxon>
        <taxon>Chelicerata</taxon>
        <taxon>Arachnida</taxon>
        <taxon>Acari</taxon>
        <taxon>Parasitiformes</taxon>
        <taxon>Mesostigmata</taxon>
        <taxon>Gamasina</taxon>
        <taxon>Dermanyssoidea</taxon>
        <taxon>Varroidae</taxon>
        <taxon>Varroa</taxon>
    </lineage>
</organism>
<dbReference type="GeneID" id="111245377"/>
<dbReference type="PROSITE" id="PS50011">
    <property type="entry name" value="PROTEIN_KINASE_DOM"/>
    <property type="match status" value="1"/>
</dbReference>
<feature type="compositionally biased region" description="Low complexity" evidence="15">
    <location>
        <begin position="655"/>
        <end position="671"/>
    </location>
</feature>
<feature type="compositionally biased region" description="Low complexity" evidence="15">
    <location>
        <begin position="854"/>
        <end position="865"/>
    </location>
</feature>
<dbReference type="EnsemblMetazoa" id="XM_022793658">
    <property type="protein sequence ID" value="XP_022649393"/>
    <property type="gene ID" value="LOC111245377"/>
</dbReference>
<protein>
    <recommendedName>
        <fullName evidence="3">non-specific serine/threonine protein kinase</fullName>
        <ecNumber evidence="3">2.7.11.1</ecNumber>
    </recommendedName>
</protein>
<dbReference type="RefSeq" id="XP_022649400.1">
    <property type="nucleotide sequence ID" value="XM_022793665.1"/>
</dbReference>
<dbReference type="RefSeq" id="XP_022649401.1">
    <property type="nucleotide sequence ID" value="XM_022793666.1"/>
</dbReference>
<reference evidence="18" key="1">
    <citation type="submission" date="2021-01" db="UniProtKB">
        <authorList>
            <consortium name="EnsemblMetazoa"/>
        </authorList>
    </citation>
    <scope>IDENTIFICATION</scope>
</reference>
<keyword evidence="19" id="KW-1185">Reference proteome</keyword>
<dbReference type="SMART" id="SM00220">
    <property type="entry name" value="S_TKc"/>
    <property type="match status" value="1"/>
</dbReference>
<dbReference type="GO" id="GO:0035556">
    <property type="term" value="P:intracellular signal transduction"/>
    <property type="evidence" value="ECO:0007669"/>
    <property type="project" value="TreeGrafter"/>
</dbReference>
<evidence type="ECO:0000256" key="15">
    <source>
        <dbReference type="SAM" id="MobiDB-lite"/>
    </source>
</evidence>
<evidence type="ECO:0000256" key="7">
    <source>
        <dbReference type="ARBA" id="ARBA00022723"/>
    </source>
</evidence>
<dbReference type="AlphaFoldDB" id="A0A7M7M4Y5"/>
<sequence length="1177" mass="129023">MASPQPQRQQQQHQQRTVAIVAIQSSQQQQQQQQQQRQQPVASSEPPQPPPTESTSQRSLPAQLPSQRWAPPASVTDHVTSGSVPHHSKSLVRVGYYEIGKTIGKGNFAVVRLGTHIVTQSKVAIKIIDKHQLDEENLQKIFREIQVMKQLRHPHIVKLYQVMESQQMIYLVTEFAQNGEIFDFLVDNGPMSEAAARQKFKQIVSAIKYCHERHVVHRDLKAENLLLDSDMNIKIADFGFSNFFTPGAPLSTWCGSPPYAAPELFEGREYDGPKADIWSLGVVLYVLVCGALPFDGGTLQMLRSRVLSAKFRIPYFMTTDCEELIRHMLVIEPERRYTTDQILLHRWMRGPQGSRPPSPLLETQNSVSSDNGSASSDEENELIIEHMLQIPNSTRDDIVTSVRENRFDNYAAIFHLLKEKLRMEPMQTLLPVVASHQRKSSITTGVVERPPISPPSLSNDSAGSNSNSNSSPLGSTTPSASPGLAGPPPVGPHDRVLDWTKDVLNHSESSLEKFGENSEQDTDEDGSNGPKDMYQVIRRHTVGPEEDARQGPTPPILRALTRVNYIWYVRKVPLPISALPHTNLPANLPLVQNESPQNFSVKDQHLLKPPGAFGSTAAGQGIFRRASDGGANISVHYHNRFDHYFNYNYTNYGQPQHLQQQQQQQQQQQTQAGPSLGGYSQPPYRTLSPQQRDLSPRRNRDEAGPSHDVELSPRRLLRAREREAAAVAGMAEAAGGAGASAWFRNQMMSGGRQRRSGLIALLDKQQQSHHLTRRCSEGGGSPPPLALMTPGGTTPHMVKALQQEHQMLQQKHHGATLSDSERAEVQRRHTIHVQQMQQQAQHQQRLQTGALNLSMSSPPSIASSPVHTPSGHAPLSPQLARLASQQTVLSQLQRLQLQFSNIDDPSSRSSTPSPPVRIPQLVVTDLSPMMMPPPSSAAAMSAGAMAAAVQATATSGSSGSSNSSNGGGGPLGTPLSTPLGTPGNSGYIPHISITDEKGEDCALYSPTRWVDSTTLDDSSPTTSGGAATAGGLPTICEHDNLFEPQTVYRRGSAENDYEDIMDYDHTAGGHASAHIGGATPIDMLQKTPSGSLCIQLSLQQGRQGSLGEIQRALGERAADLVLSRSERGLIAFEPQGVVQVELELDHMLLKMRRLSGDSGDYSRLCHRLIECMDLVVG</sequence>
<feature type="compositionally biased region" description="Low complexity" evidence="15">
    <location>
        <begin position="954"/>
        <end position="964"/>
    </location>
</feature>
<dbReference type="PANTHER" id="PTHR24346:SF42">
    <property type="entry name" value="SERINE_THREONINE-PROTEIN KINASE SIK3"/>
    <property type="match status" value="1"/>
</dbReference>
<comment type="cofactor">
    <cofactor evidence="1">
        <name>Mg(2+)</name>
        <dbReference type="ChEBI" id="CHEBI:18420"/>
    </cofactor>
</comment>
<evidence type="ECO:0000256" key="12">
    <source>
        <dbReference type="ARBA" id="ARBA00047899"/>
    </source>
</evidence>
<dbReference type="Gene3D" id="1.10.510.10">
    <property type="entry name" value="Transferase(Phosphotransferase) domain 1"/>
    <property type="match status" value="1"/>
</dbReference>
<keyword evidence="5" id="KW-0597">Phosphoprotein</keyword>
<feature type="region of interest" description="Disordered" evidence="15">
    <location>
        <begin position="1"/>
        <end position="86"/>
    </location>
</feature>
<dbReference type="GO" id="GO:0046872">
    <property type="term" value="F:metal ion binding"/>
    <property type="evidence" value="ECO:0007669"/>
    <property type="project" value="UniProtKB-KW"/>
</dbReference>
<comment type="catalytic activity">
    <reaction evidence="13">
        <text>L-seryl-[protein] + ATP = O-phospho-L-seryl-[protein] + ADP + H(+)</text>
        <dbReference type="Rhea" id="RHEA:17989"/>
        <dbReference type="Rhea" id="RHEA-COMP:9863"/>
        <dbReference type="Rhea" id="RHEA-COMP:11604"/>
        <dbReference type="ChEBI" id="CHEBI:15378"/>
        <dbReference type="ChEBI" id="CHEBI:29999"/>
        <dbReference type="ChEBI" id="CHEBI:30616"/>
        <dbReference type="ChEBI" id="CHEBI:83421"/>
        <dbReference type="ChEBI" id="CHEBI:456216"/>
        <dbReference type="EC" id="2.7.11.1"/>
    </reaction>
</comment>
<dbReference type="EnsemblMetazoa" id="XM_022793666">
    <property type="protein sequence ID" value="XP_022649401"/>
    <property type="gene ID" value="LOC111245377"/>
</dbReference>
<evidence type="ECO:0000259" key="17">
    <source>
        <dbReference type="PROSITE" id="PS50032"/>
    </source>
</evidence>
<dbReference type="EnsemblMetazoa" id="XM_022793657">
    <property type="protein sequence ID" value="XP_022649392"/>
    <property type="gene ID" value="LOC111245377"/>
</dbReference>
<keyword evidence="10 14" id="KW-0067">ATP-binding</keyword>
<dbReference type="InterPro" id="IPR001772">
    <property type="entry name" value="KA1_dom"/>
</dbReference>
<keyword evidence="11" id="KW-0460">Magnesium</keyword>
<dbReference type="GO" id="GO:0000226">
    <property type="term" value="P:microtubule cytoskeleton organization"/>
    <property type="evidence" value="ECO:0007669"/>
    <property type="project" value="TreeGrafter"/>
</dbReference>
<feature type="region of interest" description="Disordered" evidence="15">
    <location>
        <begin position="853"/>
        <end position="876"/>
    </location>
</feature>
<evidence type="ECO:0000256" key="8">
    <source>
        <dbReference type="ARBA" id="ARBA00022741"/>
    </source>
</evidence>
<feature type="region of interest" description="Disordered" evidence="15">
    <location>
        <begin position="767"/>
        <end position="826"/>
    </location>
</feature>
<name>A0A7M7M4Y5_VARDE</name>
<dbReference type="RefSeq" id="XP_022649399.1">
    <property type="nucleotide sequence ID" value="XM_022793664.1"/>
</dbReference>
<evidence type="ECO:0000256" key="13">
    <source>
        <dbReference type="ARBA" id="ARBA00048679"/>
    </source>
</evidence>
<feature type="region of interest" description="Disordered" evidence="15">
    <location>
        <begin position="510"/>
        <end position="532"/>
    </location>
</feature>
<feature type="domain" description="Protein kinase" evidence="16">
    <location>
        <begin position="97"/>
        <end position="348"/>
    </location>
</feature>
<dbReference type="GO" id="GO:0005737">
    <property type="term" value="C:cytoplasm"/>
    <property type="evidence" value="ECO:0007669"/>
    <property type="project" value="TreeGrafter"/>
</dbReference>
<dbReference type="GO" id="GO:0005524">
    <property type="term" value="F:ATP binding"/>
    <property type="evidence" value="ECO:0007669"/>
    <property type="project" value="UniProtKB-UniRule"/>
</dbReference>
<dbReference type="FunFam" id="1.10.510.10:FF:000156">
    <property type="entry name" value="Serine/threonine-protein kinase SIK3 homolog"/>
    <property type="match status" value="1"/>
</dbReference>
<dbReference type="EC" id="2.7.11.1" evidence="3"/>
<evidence type="ECO:0000256" key="10">
    <source>
        <dbReference type="ARBA" id="ARBA00022840"/>
    </source>
</evidence>
<dbReference type="FunFam" id="3.30.200.20:FF:000003">
    <property type="entry name" value="Non-specific serine/threonine protein kinase"/>
    <property type="match status" value="1"/>
</dbReference>
<evidence type="ECO:0000256" key="2">
    <source>
        <dbReference type="ARBA" id="ARBA00006234"/>
    </source>
</evidence>
<comment type="catalytic activity">
    <reaction evidence="12">
        <text>L-threonyl-[protein] + ATP = O-phospho-L-threonyl-[protein] + ADP + H(+)</text>
        <dbReference type="Rhea" id="RHEA:46608"/>
        <dbReference type="Rhea" id="RHEA-COMP:11060"/>
        <dbReference type="Rhea" id="RHEA-COMP:11605"/>
        <dbReference type="ChEBI" id="CHEBI:15378"/>
        <dbReference type="ChEBI" id="CHEBI:30013"/>
        <dbReference type="ChEBI" id="CHEBI:30616"/>
        <dbReference type="ChEBI" id="CHEBI:61977"/>
        <dbReference type="ChEBI" id="CHEBI:456216"/>
        <dbReference type="EC" id="2.7.11.1"/>
    </reaction>
</comment>
<evidence type="ECO:0000256" key="14">
    <source>
        <dbReference type="PROSITE-ProRule" id="PRU10141"/>
    </source>
</evidence>
<evidence type="ECO:0000313" key="18">
    <source>
        <dbReference type="EnsemblMetazoa" id="XP_022649401"/>
    </source>
</evidence>
<dbReference type="CDD" id="cd14338">
    <property type="entry name" value="UBA_SIK"/>
    <property type="match status" value="1"/>
</dbReference>
<feature type="region of interest" description="Disordered" evidence="15">
    <location>
        <begin position="954"/>
        <end position="992"/>
    </location>
</feature>
<evidence type="ECO:0000259" key="16">
    <source>
        <dbReference type="PROSITE" id="PS50011"/>
    </source>
</evidence>
<evidence type="ECO:0000256" key="6">
    <source>
        <dbReference type="ARBA" id="ARBA00022679"/>
    </source>
</evidence>